<sequence>MRCSFMGLCSNALCIQHLDLGPVLFSIFVNDLDDGTECALSFADDTKQGGVDDTLDGCAAFQGDVDWLENWANRNVMPFNKRECKALHLGRNSPIHQHRLGHPAGK</sequence>
<keyword evidence="2" id="KW-1185">Reference proteome</keyword>
<organism evidence="1 2">
    <name type="scientific">Mycteria americana</name>
    <name type="common">Wood stork</name>
    <dbReference type="NCBI Taxonomy" id="33587"/>
    <lineage>
        <taxon>Eukaryota</taxon>
        <taxon>Metazoa</taxon>
        <taxon>Chordata</taxon>
        <taxon>Craniata</taxon>
        <taxon>Vertebrata</taxon>
        <taxon>Euteleostomi</taxon>
        <taxon>Archelosauria</taxon>
        <taxon>Archosauria</taxon>
        <taxon>Dinosauria</taxon>
        <taxon>Saurischia</taxon>
        <taxon>Theropoda</taxon>
        <taxon>Coelurosauria</taxon>
        <taxon>Aves</taxon>
        <taxon>Neognathae</taxon>
        <taxon>Neoaves</taxon>
        <taxon>Aequornithes</taxon>
        <taxon>Ciconiiformes</taxon>
        <taxon>Ciconiidae</taxon>
        <taxon>Mycteria</taxon>
    </lineage>
</organism>
<accession>A0AAN7RXI0</accession>
<protein>
    <recommendedName>
        <fullName evidence="3">Rna-directed dna polymerase from mobile element jockey-like</fullName>
    </recommendedName>
</protein>
<dbReference type="AlphaFoldDB" id="A0AAN7RXI0"/>
<proteinExistence type="predicted"/>
<dbReference type="Proteomes" id="UP001333110">
    <property type="component" value="Unassembled WGS sequence"/>
</dbReference>
<gene>
    <name evidence="1" type="ORF">QYF61_003602</name>
</gene>
<evidence type="ECO:0000313" key="2">
    <source>
        <dbReference type="Proteomes" id="UP001333110"/>
    </source>
</evidence>
<comment type="caution">
    <text evidence="1">The sequence shown here is derived from an EMBL/GenBank/DDBJ whole genome shotgun (WGS) entry which is preliminary data.</text>
</comment>
<evidence type="ECO:0008006" key="3">
    <source>
        <dbReference type="Google" id="ProtNLM"/>
    </source>
</evidence>
<reference evidence="1 2" key="1">
    <citation type="journal article" date="2023" name="J. Hered.">
        <title>Chromosome-level genome of the wood stork (Mycteria americana) provides insight into avian chromosome evolution.</title>
        <authorList>
            <person name="Flamio R. Jr."/>
            <person name="Ramstad K.M."/>
        </authorList>
    </citation>
    <scope>NUCLEOTIDE SEQUENCE [LARGE SCALE GENOMIC DNA]</scope>
    <source>
        <strain evidence="1">JAX WOST 10</strain>
    </source>
</reference>
<evidence type="ECO:0000313" key="1">
    <source>
        <dbReference type="EMBL" id="KAK4820682.1"/>
    </source>
</evidence>
<name>A0AAN7RXI0_MYCAM</name>
<dbReference type="EMBL" id="JAUNZN010000005">
    <property type="protein sequence ID" value="KAK4820682.1"/>
    <property type="molecule type" value="Genomic_DNA"/>
</dbReference>